<evidence type="ECO:0000259" key="3">
    <source>
        <dbReference type="Pfam" id="PF12729"/>
    </source>
</evidence>
<evidence type="ECO:0000313" key="4">
    <source>
        <dbReference type="EMBL" id="SFN16571.1"/>
    </source>
</evidence>
<evidence type="ECO:0000256" key="2">
    <source>
        <dbReference type="SAM" id="Phobius"/>
    </source>
</evidence>
<dbReference type="OrthoDB" id="8588874at2"/>
<keyword evidence="1" id="KW-0175">Coiled coil</keyword>
<proteinExistence type="predicted"/>
<feature type="domain" description="Chemotaxis methyl-accepting receptor HlyB-like 4HB MCP" evidence="3">
    <location>
        <begin position="4"/>
        <end position="178"/>
    </location>
</feature>
<evidence type="ECO:0000256" key="1">
    <source>
        <dbReference type="SAM" id="Coils"/>
    </source>
</evidence>
<gene>
    <name evidence="4" type="ORF">SAMN05660284_00707</name>
</gene>
<sequence>MIFSVNQRLVAIIAGAVIAVLITGLIGFFSSQQISEELKYTDENIIRSLGILSSAERDFLLIRVNALYHLSYDDRAKKAPHEATIRRNIQEIQKRLADYEQNLIINSRDRELLQNDKQLFAIYLAALEKVLEKSNDRDREAAVVVVESEWKPAGDRLTAAFAEHSRYKERLVDQVVLQSMNKGRSAAWIVLLVTIVSALLLVVFGYLFKSTLPPRQN</sequence>
<organism evidence="4 5">
    <name type="scientific">Formivibrio citricus</name>
    <dbReference type="NCBI Taxonomy" id="83765"/>
    <lineage>
        <taxon>Bacteria</taxon>
        <taxon>Pseudomonadati</taxon>
        <taxon>Pseudomonadota</taxon>
        <taxon>Betaproteobacteria</taxon>
        <taxon>Neisseriales</taxon>
        <taxon>Chitinibacteraceae</taxon>
        <taxon>Formivibrio</taxon>
    </lineage>
</organism>
<dbReference type="RefSeq" id="WP_091191468.1">
    <property type="nucleotide sequence ID" value="NZ_FOVE01000004.1"/>
</dbReference>
<reference evidence="5" key="1">
    <citation type="submission" date="2016-10" db="EMBL/GenBank/DDBJ databases">
        <authorList>
            <person name="Varghese N."/>
            <person name="Submissions S."/>
        </authorList>
    </citation>
    <scope>NUCLEOTIDE SEQUENCE [LARGE SCALE GENOMIC DNA]</scope>
    <source>
        <strain evidence="5">DSM 6150</strain>
    </source>
</reference>
<dbReference type="Proteomes" id="UP000242869">
    <property type="component" value="Unassembled WGS sequence"/>
</dbReference>
<accession>A0A1I4WRW8</accession>
<dbReference type="EMBL" id="FOVE01000004">
    <property type="protein sequence ID" value="SFN16571.1"/>
    <property type="molecule type" value="Genomic_DNA"/>
</dbReference>
<dbReference type="InterPro" id="IPR024478">
    <property type="entry name" value="HlyB_4HB_MCP"/>
</dbReference>
<dbReference type="AlphaFoldDB" id="A0A1I4WRW8"/>
<dbReference type="Pfam" id="PF12729">
    <property type="entry name" value="4HB_MCP_1"/>
    <property type="match status" value="1"/>
</dbReference>
<name>A0A1I4WRW8_9NEIS</name>
<evidence type="ECO:0000313" key="5">
    <source>
        <dbReference type="Proteomes" id="UP000242869"/>
    </source>
</evidence>
<keyword evidence="2" id="KW-0472">Membrane</keyword>
<dbReference type="STRING" id="83765.SAMN05660284_00707"/>
<feature type="coiled-coil region" evidence="1">
    <location>
        <begin position="82"/>
        <end position="109"/>
    </location>
</feature>
<protein>
    <submittedName>
        <fullName evidence="4">Four helix bundle sensory module for signal transduction</fullName>
    </submittedName>
</protein>
<feature type="transmembrane region" description="Helical" evidence="2">
    <location>
        <begin position="9"/>
        <end position="29"/>
    </location>
</feature>
<keyword evidence="2" id="KW-1133">Transmembrane helix</keyword>
<keyword evidence="2" id="KW-0812">Transmembrane</keyword>
<feature type="transmembrane region" description="Helical" evidence="2">
    <location>
        <begin position="186"/>
        <end position="208"/>
    </location>
</feature>
<keyword evidence="5" id="KW-1185">Reference proteome</keyword>